<dbReference type="Pfam" id="PF14484">
    <property type="entry name" value="FISNA"/>
    <property type="match status" value="1"/>
</dbReference>
<dbReference type="InterPro" id="IPR013320">
    <property type="entry name" value="ConA-like_dom_sf"/>
</dbReference>
<dbReference type="Pfam" id="PF13516">
    <property type="entry name" value="LRR_6"/>
    <property type="match status" value="1"/>
</dbReference>
<dbReference type="InterPro" id="IPR003877">
    <property type="entry name" value="SPRY_dom"/>
</dbReference>
<dbReference type="EMBL" id="AYCK01007545">
    <property type="status" value="NOT_ANNOTATED_CDS"/>
    <property type="molecule type" value="Genomic_DNA"/>
</dbReference>
<dbReference type="SMART" id="SM01288">
    <property type="entry name" value="FISNA"/>
    <property type="match status" value="1"/>
</dbReference>
<reference evidence="11" key="1">
    <citation type="submission" date="2013-10" db="EMBL/GenBank/DDBJ databases">
        <authorList>
            <person name="Schartl M."/>
            <person name="Warren W."/>
        </authorList>
    </citation>
    <scope>NUCLEOTIDE SEQUENCE [LARGE SCALE GENOMIC DNA]</scope>
    <source>
        <strain evidence="11">female</strain>
    </source>
</reference>
<comment type="subcellular location">
    <subcellularLocation>
        <location evidence="1">Cytoplasm</location>
    </subcellularLocation>
</comment>
<dbReference type="eggNOG" id="ENOG502SBIG">
    <property type="taxonomic scope" value="Eukaryota"/>
</dbReference>
<feature type="domain" description="B30.2/SPRY" evidence="8">
    <location>
        <begin position="950"/>
        <end position="1154"/>
    </location>
</feature>
<evidence type="ECO:0000256" key="6">
    <source>
        <dbReference type="ARBA" id="ARBA00022840"/>
    </source>
</evidence>
<sequence>MEENNSSPKSTLSAHMNKQATDNSQMEQERPESSDLSCVSMATERSKTEPIYFNNVSPESQIQRKLHGPGPSQANRESMESVRSKDHPIQFKQREPTGNENQVDQETPEPHQPCLVSTFAESPEESKDEPTEPKTRGHSLLEMLARISTFSNQRSETDRDHKEHLDSVFKVIEDDIISFVRTELQKMKNMLSPQGSGCLIVDDKTAGDEEQRSGNRDAFLKITLNFLKRRNEEQLADSLQNKTQVAICQVKLKSSLAKRCQYLFEGNSWRGKLTSMNQIYTELYVTKQEKGEVNNEHEVQQSEAASLKPDDPETTVSCEDVFKPGRDDQIRTLVTKGAAGIGKTLLTQKYTLDWAEGKANNYIQFIFPFTFRELNLLKSQNITLVGLIHEFFPEIKKAGICNFEEFQIVFIFDGLDELQPPLDFHHAPILTDVTQPSSVHMILVNLIRGKLLPSARLWITTRPAAVHQIPIQYVDSETEIKGFTDQRKEEYFRKRFQDKEEASKLISHIGASRSLHTMCHIPVFCWITATVLDQVLKDKEKTELPKTLTELYIHFLAVQVKQDNAKYQKKVLTDSIWNSETEKIFLAMGKLAFEQLEKRNLLFYEEDLKEYGIDINTASAYPGVFTETFKEESILSQKRLFCFVHRSIQEFLAALYVFLVFMKAGDNLVRRSRSALQPESKFKQFYQSAVDKALESPDGYLDMFTRFLLGLSLKTNQDLLQGLLKKTKNVPQVQKMLVQHIKKNIRDCPDAEKSIRMFHWLNELNDHSLEEEIRLYLSGEVLEKELTSSQWSALTFVLLSSQKVFDVFDFKRFSKSNEALMWLAPVVKVSKKSLLCSCNLSQRTSTHLVPVLTAENSFLRELDLSDNDLHDEGVDLLSYGLRNPKCKLKVLSLSGCLVTEKGCAYLASALISNPSYLRELDLSFNHPGGSGLDVFTAGLKDPNWKLKTLNWDHCGKHRLNPSPQRFFLEQILDPGTANRNLMLSPDNKQVKVVKEEQPYADHPERFDTWKQVLCTNGLTGRCYWEVRWKGTVRIGLTYKGIRRKGESDECCIGGNDQSWALSCSPQSFTAWHNNTPTAVKLLENTNANTLGVYLDWSAGTVSFYLLLRRASIPKKSHLHTFQTTFTEPLYAAFGFEQTQELDDESSLVYLIQVE</sequence>
<dbReference type="GeneID" id="103142661"/>
<dbReference type="PROSITE" id="PS50837">
    <property type="entry name" value="NACHT"/>
    <property type="match status" value="1"/>
</dbReference>
<dbReference type="InterPro" id="IPR032675">
    <property type="entry name" value="LRR_dom_sf"/>
</dbReference>
<dbReference type="FunFam" id="3.40.50.300:FF:001524">
    <property type="entry name" value="Si:dkey-126g1.7"/>
    <property type="match status" value="1"/>
</dbReference>
<evidence type="ECO:0000259" key="9">
    <source>
        <dbReference type="PROSITE" id="PS50837"/>
    </source>
</evidence>
<protein>
    <submittedName>
        <fullName evidence="10">Protein NLRC3-like</fullName>
    </submittedName>
</protein>
<evidence type="ECO:0000256" key="1">
    <source>
        <dbReference type="ARBA" id="ARBA00004496"/>
    </source>
</evidence>
<evidence type="ECO:0000256" key="2">
    <source>
        <dbReference type="ARBA" id="ARBA00022490"/>
    </source>
</evidence>
<feature type="region of interest" description="Disordered" evidence="7">
    <location>
        <begin position="1"/>
        <end position="114"/>
    </location>
</feature>
<feature type="compositionally biased region" description="Basic and acidic residues" evidence="7">
    <location>
        <begin position="77"/>
        <end position="97"/>
    </location>
</feature>
<dbReference type="InterPro" id="IPR051261">
    <property type="entry name" value="NLR"/>
</dbReference>
<dbReference type="InterPro" id="IPR007111">
    <property type="entry name" value="NACHT_NTPase"/>
</dbReference>
<feature type="region of interest" description="Disordered" evidence="7">
    <location>
        <begin position="291"/>
        <end position="314"/>
    </location>
</feature>
<feature type="compositionally biased region" description="Basic and acidic residues" evidence="7">
    <location>
        <begin position="291"/>
        <end position="300"/>
    </location>
</feature>
<evidence type="ECO:0000256" key="3">
    <source>
        <dbReference type="ARBA" id="ARBA00022614"/>
    </source>
</evidence>
<proteinExistence type="predicted"/>
<dbReference type="Pfam" id="PF05729">
    <property type="entry name" value="NACHT"/>
    <property type="match status" value="1"/>
</dbReference>
<evidence type="ECO:0000256" key="4">
    <source>
        <dbReference type="ARBA" id="ARBA00022737"/>
    </source>
</evidence>
<keyword evidence="2" id="KW-0963">Cytoplasm</keyword>
<evidence type="ECO:0000313" key="10">
    <source>
        <dbReference type="Ensembl" id="ENSPFOP00000010325.2"/>
    </source>
</evidence>
<dbReference type="SMART" id="SM00368">
    <property type="entry name" value="LRR_RI"/>
    <property type="match status" value="3"/>
</dbReference>
<dbReference type="Pfam" id="PF17779">
    <property type="entry name" value="WHD_NOD2"/>
    <property type="match status" value="1"/>
</dbReference>
<keyword evidence="11" id="KW-1185">Reference proteome</keyword>
<feature type="compositionally biased region" description="Polar residues" evidence="7">
    <location>
        <begin position="54"/>
        <end position="63"/>
    </location>
</feature>
<dbReference type="InterPro" id="IPR001611">
    <property type="entry name" value="Leu-rich_rpt"/>
</dbReference>
<dbReference type="GO" id="GO:0005737">
    <property type="term" value="C:cytoplasm"/>
    <property type="evidence" value="ECO:0007669"/>
    <property type="project" value="UniProtKB-SubCell"/>
</dbReference>
<dbReference type="InterPro" id="IPR043136">
    <property type="entry name" value="B30.2/SPRY_sf"/>
</dbReference>
<evidence type="ECO:0000313" key="11">
    <source>
        <dbReference type="Proteomes" id="UP000028760"/>
    </source>
</evidence>
<evidence type="ECO:0000256" key="5">
    <source>
        <dbReference type="ARBA" id="ARBA00022741"/>
    </source>
</evidence>
<dbReference type="Pfam" id="PF13765">
    <property type="entry name" value="PRY"/>
    <property type="match status" value="1"/>
</dbReference>
<evidence type="ECO:0000259" key="8">
    <source>
        <dbReference type="PROSITE" id="PS50188"/>
    </source>
</evidence>
<reference evidence="10" key="3">
    <citation type="submission" date="2025-09" db="UniProtKB">
        <authorList>
            <consortium name="Ensembl"/>
        </authorList>
    </citation>
    <scope>IDENTIFICATION</scope>
</reference>
<keyword evidence="5" id="KW-0547">Nucleotide-binding</keyword>
<dbReference type="OMA" id="KTQVAIC"/>
<dbReference type="RefSeq" id="XP_007558880.1">
    <property type="nucleotide sequence ID" value="XM_007558818.2"/>
</dbReference>
<dbReference type="InterPro" id="IPR001870">
    <property type="entry name" value="B30.2/SPRY"/>
</dbReference>
<dbReference type="InterPro" id="IPR041267">
    <property type="entry name" value="NLRP_HD2"/>
</dbReference>
<dbReference type="OrthoDB" id="120976at2759"/>
<dbReference type="InterPro" id="IPR041075">
    <property type="entry name" value="NOD1/2_WH"/>
</dbReference>
<dbReference type="Gene3D" id="2.60.120.920">
    <property type="match status" value="1"/>
</dbReference>
<dbReference type="SUPFAM" id="SSF52047">
    <property type="entry name" value="RNI-like"/>
    <property type="match status" value="1"/>
</dbReference>
<dbReference type="PRINTS" id="PR01407">
    <property type="entry name" value="BUTYPHLNCDUF"/>
</dbReference>
<dbReference type="SMART" id="SM00449">
    <property type="entry name" value="SPRY"/>
    <property type="match status" value="1"/>
</dbReference>
<dbReference type="Proteomes" id="UP000028760">
    <property type="component" value="Unassembled WGS sequence"/>
</dbReference>
<keyword evidence="3" id="KW-0433">Leucine-rich repeat</keyword>
<dbReference type="Gene3D" id="3.40.50.300">
    <property type="entry name" value="P-loop containing nucleotide triphosphate hydrolases"/>
    <property type="match status" value="1"/>
</dbReference>
<dbReference type="InterPro" id="IPR006574">
    <property type="entry name" value="PRY"/>
</dbReference>
<feature type="domain" description="NACHT" evidence="9">
    <location>
        <begin position="331"/>
        <end position="465"/>
    </location>
</feature>
<dbReference type="SUPFAM" id="SSF49899">
    <property type="entry name" value="Concanavalin A-like lectins/glucanases"/>
    <property type="match status" value="1"/>
</dbReference>
<dbReference type="PANTHER" id="PTHR24106">
    <property type="entry name" value="NACHT, LRR AND CARD DOMAINS-CONTAINING"/>
    <property type="match status" value="1"/>
</dbReference>
<dbReference type="SMART" id="SM00589">
    <property type="entry name" value="PRY"/>
    <property type="match status" value="1"/>
</dbReference>
<dbReference type="InterPro" id="IPR027417">
    <property type="entry name" value="P-loop_NTPase"/>
</dbReference>
<keyword evidence="6" id="KW-0067">ATP-binding</keyword>
<name>A0A087XX22_POEFO</name>
<feature type="compositionally biased region" description="Polar residues" evidence="7">
    <location>
        <begin position="1"/>
        <end position="26"/>
    </location>
</feature>
<dbReference type="STRING" id="48698.ENSPFOP00000010325"/>
<dbReference type="GeneTree" id="ENSGT01150000286904"/>
<dbReference type="InterPro" id="IPR029495">
    <property type="entry name" value="NACHT-assoc"/>
</dbReference>
<dbReference type="KEGG" id="pfor:103142661"/>
<dbReference type="PROSITE" id="PS50188">
    <property type="entry name" value="B302_SPRY"/>
    <property type="match status" value="1"/>
</dbReference>
<dbReference type="AlphaFoldDB" id="A0A087XX22"/>
<accession>A0A087XX22</accession>
<organism evidence="10 11">
    <name type="scientific">Poecilia formosa</name>
    <name type="common">Amazon molly</name>
    <name type="synonym">Limia formosa</name>
    <dbReference type="NCBI Taxonomy" id="48698"/>
    <lineage>
        <taxon>Eukaryota</taxon>
        <taxon>Metazoa</taxon>
        <taxon>Chordata</taxon>
        <taxon>Craniata</taxon>
        <taxon>Vertebrata</taxon>
        <taxon>Euteleostomi</taxon>
        <taxon>Actinopterygii</taxon>
        <taxon>Neopterygii</taxon>
        <taxon>Teleostei</taxon>
        <taxon>Neoteleostei</taxon>
        <taxon>Acanthomorphata</taxon>
        <taxon>Ovalentaria</taxon>
        <taxon>Atherinomorphae</taxon>
        <taxon>Cyprinodontiformes</taxon>
        <taxon>Poeciliidae</taxon>
        <taxon>Poeciliinae</taxon>
        <taxon>Poecilia</taxon>
    </lineage>
</organism>
<dbReference type="Gene3D" id="3.80.10.10">
    <property type="entry name" value="Ribonuclease Inhibitor"/>
    <property type="match status" value="1"/>
</dbReference>
<dbReference type="Pfam" id="PF00622">
    <property type="entry name" value="SPRY"/>
    <property type="match status" value="1"/>
</dbReference>
<keyword evidence="4" id="KW-0677">Repeat</keyword>
<reference evidence="10" key="2">
    <citation type="submission" date="2025-08" db="UniProtKB">
        <authorList>
            <consortium name="Ensembl"/>
        </authorList>
    </citation>
    <scope>IDENTIFICATION</scope>
</reference>
<dbReference type="Pfam" id="PF17776">
    <property type="entry name" value="NLRC4_HD2"/>
    <property type="match status" value="1"/>
</dbReference>
<dbReference type="InterPro" id="IPR003879">
    <property type="entry name" value="Butyrophylin_SPRY"/>
</dbReference>
<evidence type="ECO:0000256" key="7">
    <source>
        <dbReference type="SAM" id="MobiDB-lite"/>
    </source>
</evidence>
<dbReference type="CDD" id="cd16040">
    <property type="entry name" value="SPRY_PRY_SNTX"/>
    <property type="match status" value="1"/>
</dbReference>
<dbReference type="GO" id="GO:0005524">
    <property type="term" value="F:ATP binding"/>
    <property type="evidence" value="ECO:0007669"/>
    <property type="project" value="UniProtKB-KW"/>
</dbReference>
<dbReference type="Ensembl" id="ENSPFOT00000010340.2">
    <property type="protein sequence ID" value="ENSPFOP00000010325.2"/>
    <property type="gene ID" value="ENSPFOG00000010292.2"/>
</dbReference>